<feature type="region of interest" description="Disordered" evidence="1">
    <location>
        <begin position="74"/>
        <end position="98"/>
    </location>
</feature>
<feature type="region of interest" description="Disordered" evidence="1">
    <location>
        <begin position="1"/>
        <end position="52"/>
    </location>
</feature>
<protein>
    <recommendedName>
        <fullName evidence="3">DUF1764 domain-containing protein</fullName>
    </recommendedName>
</protein>
<name>A0A7S0P5U4_9EUKA</name>
<proteinExistence type="predicted"/>
<sequence length="155" mass="16413">MKFRRASDDAKHVGNGTGNNKSKRKKVEKRARPLQGSSKEAEAKGVVKASHARAGAAELDDIFGSLGAKRKAAKAAAADAAGSEGSKRKATPKRQVSVDPIFGEEYDLDRVIDPQNAKVHRHDAATGLRVFKAHALGLGQGGGTPLCPFDCKCCY</sequence>
<evidence type="ECO:0000256" key="1">
    <source>
        <dbReference type="SAM" id="MobiDB-lite"/>
    </source>
</evidence>
<dbReference type="EMBL" id="HBER01055809">
    <property type="protein sequence ID" value="CAD8552571.1"/>
    <property type="molecule type" value="Transcribed_RNA"/>
</dbReference>
<dbReference type="PANTHER" id="PTHR34066">
    <property type="entry name" value="GROWTH FACTOR 2"/>
    <property type="match status" value="1"/>
</dbReference>
<feature type="compositionally biased region" description="Basic and acidic residues" evidence="1">
    <location>
        <begin position="1"/>
        <end position="12"/>
    </location>
</feature>
<gene>
    <name evidence="2" type="ORF">CLEP1334_LOCUS27862</name>
</gene>
<evidence type="ECO:0008006" key="3">
    <source>
        <dbReference type="Google" id="ProtNLM"/>
    </source>
</evidence>
<evidence type="ECO:0000313" key="2">
    <source>
        <dbReference type="EMBL" id="CAD8552571.1"/>
    </source>
</evidence>
<dbReference type="PANTHER" id="PTHR34066:SF1">
    <property type="entry name" value="DUF1764 FAMILY PROTEIN"/>
    <property type="match status" value="1"/>
</dbReference>
<dbReference type="AlphaFoldDB" id="A0A7S0P5U4"/>
<organism evidence="2">
    <name type="scientific">Calcidiscus leptoporus</name>
    <dbReference type="NCBI Taxonomy" id="127549"/>
    <lineage>
        <taxon>Eukaryota</taxon>
        <taxon>Haptista</taxon>
        <taxon>Haptophyta</taxon>
        <taxon>Prymnesiophyceae</taxon>
        <taxon>Coccolithales</taxon>
        <taxon>Calcidiscaceae</taxon>
        <taxon>Calcidiscus</taxon>
    </lineage>
</organism>
<accession>A0A7S0P5U4</accession>
<dbReference type="Pfam" id="PF08576">
    <property type="entry name" value="DUF1764"/>
    <property type="match status" value="1"/>
</dbReference>
<dbReference type="InterPro" id="IPR013885">
    <property type="entry name" value="DUF1764_euk"/>
</dbReference>
<reference evidence="2" key="1">
    <citation type="submission" date="2021-01" db="EMBL/GenBank/DDBJ databases">
        <authorList>
            <person name="Corre E."/>
            <person name="Pelletier E."/>
            <person name="Niang G."/>
            <person name="Scheremetjew M."/>
            <person name="Finn R."/>
            <person name="Kale V."/>
            <person name="Holt S."/>
            <person name="Cochrane G."/>
            <person name="Meng A."/>
            <person name="Brown T."/>
            <person name="Cohen L."/>
        </authorList>
    </citation>
    <scope>NUCLEOTIDE SEQUENCE</scope>
    <source>
        <strain evidence="2">RCC1130</strain>
    </source>
</reference>